<evidence type="ECO:0000256" key="5">
    <source>
        <dbReference type="ARBA" id="ARBA00022617"/>
    </source>
</evidence>
<keyword evidence="5 13" id="KW-0349">Heme</keyword>
<dbReference type="GO" id="GO:0004497">
    <property type="term" value="F:monooxygenase activity"/>
    <property type="evidence" value="ECO:0007669"/>
    <property type="project" value="UniProtKB-KW"/>
</dbReference>
<reference evidence="16" key="1">
    <citation type="journal article" date="2013" name="Genome Biol.">
        <title>Draft genome of the mountain pine beetle, Dendroctonus ponderosae Hopkins, a major forest pest.</title>
        <authorList>
            <person name="Keeling C.I."/>
            <person name="Yuen M.M."/>
            <person name="Liao N.Y."/>
            <person name="Docking T.R."/>
            <person name="Chan S.K."/>
            <person name="Taylor G.A."/>
            <person name="Palmquist D.L."/>
            <person name="Jackman S.D."/>
            <person name="Nguyen A."/>
            <person name="Li M."/>
            <person name="Henderson H."/>
            <person name="Janes J.K."/>
            <person name="Zhao Y."/>
            <person name="Pandoh P."/>
            <person name="Moore R."/>
            <person name="Sperling F.A."/>
            <person name="Huber D.P."/>
            <person name="Birol I."/>
            <person name="Jones S.J."/>
            <person name="Bohlmann J."/>
        </authorList>
    </citation>
    <scope>NUCLEOTIDE SEQUENCE</scope>
</reference>
<keyword evidence="9 14" id="KW-0560">Oxidoreductase</keyword>
<comment type="subcellular location">
    <subcellularLocation>
        <location evidence="3">Endoplasmic reticulum membrane</location>
        <topology evidence="3">Peripheral membrane protein</topology>
    </subcellularLocation>
    <subcellularLocation>
        <location evidence="2">Microsome membrane</location>
        <topology evidence="2">Peripheral membrane protein</topology>
    </subcellularLocation>
</comment>
<dbReference type="PRINTS" id="PR00463">
    <property type="entry name" value="EP450I"/>
</dbReference>
<evidence type="ECO:0000256" key="1">
    <source>
        <dbReference type="ARBA" id="ARBA00001971"/>
    </source>
</evidence>
<keyword evidence="16" id="KW-1185">Reference proteome</keyword>
<dbReference type="Gene3D" id="1.10.630.10">
    <property type="entry name" value="Cytochrome P450"/>
    <property type="match status" value="1"/>
</dbReference>
<dbReference type="InterPro" id="IPR002401">
    <property type="entry name" value="Cyt_P450_E_grp-I"/>
</dbReference>
<dbReference type="FunFam" id="1.10.630.10:FF:000042">
    <property type="entry name" value="Cytochrome P450"/>
    <property type="match status" value="1"/>
</dbReference>
<organism evidence="15 16">
    <name type="scientific">Dendroctonus ponderosae</name>
    <name type="common">Mountain pine beetle</name>
    <dbReference type="NCBI Taxonomy" id="77166"/>
    <lineage>
        <taxon>Eukaryota</taxon>
        <taxon>Metazoa</taxon>
        <taxon>Ecdysozoa</taxon>
        <taxon>Arthropoda</taxon>
        <taxon>Hexapoda</taxon>
        <taxon>Insecta</taxon>
        <taxon>Pterygota</taxon>
        <taxon>Neoptera</taxon>
        <taxon>Endopterygota</taxon>
        <taxon>Coleoptera</taxon>
        <taxon>Polyphaga</taxon>
        <taxon>Cucujiformia</taxon>
        <taxon>Curculionidae</taxon>
        <taxon>Scolytinae</taxon>
        <taxon>Dendroctonus</taxon>
    </lineage>
</organism>
<dbReference type="EnsemblMetazoa" id="XM_019910044.1">
    <property type="protein sequence ID" value="XP_019765603.1"/>
    <property type="gene ID" value="LOC109541242"/>
</dbReference>
<evidence type="ECO:0000256" key="3">
    <source>
        <dbReference type="ARBA" id="ARBA00004406"/>
    </source>
</evidence>
<dbReference type="PANTHER" id="PTHR24292:SF45">
    <property type="entry name" value="CYTOCHROME P450 6G1-RELATED"/>
    <property type="match status" value="1"/>
</dbReference>
<evidence type="ECO:0000256" key="4">
    <source>
        <dbReference type="ARBA" id="ARBA00010617"/>
    </source>
</evidence>
<comment type="similarity">
    <text evidence="4 14">Belongs to the cytochrome P450 family.</text>
</comment>
<sequence length="494" mass="56849">MATVLILSTILLVLISTLLHKYFTRNFNYWKSKNVFYIKPIPLLGNMLPALIMKTTLGEWLGDLSHKIKKDYFGIFVFDRPVLVVQSPKLVKLILQKDFEYFQNRSVAHYEHDPILSNFMFMAKNPRWKAVRSKLSPVFSTGKLKQMFPHILNEANLMVDYVRNLANVPNVESKEICAKFSTNVIARCAFAIDARCFNTENAEFRYLGRQLFDFRYSTAFRLFTGLLAPKLANALDMSLFDPRVLNRLSSIFGEILSSRISTPELKGKDLIDLFIEESKSKNVHFDQNVMMAQALQFFAAGFETVSGTLSFTLYELCVNLQLQERLRTEIFDNLEKHDGIACEGVSEMKFLDMCIAETLRKYPVLPFLDRTCLRDYKVENSDLVIEKDLDVYIPMFALHYNPEFFPQPQKYDPQRFADKCKINNEGLYYVPFGDGPRICIGNRFGLLAVKIGLVSLLSRYKLEATSQTPRPIKFEPKALILQSNVGVPLKFVPI</sequence>
<dbReference type="InterPro" id="IPR001128">
    <property type="entry name" value="Cyt_P450"/>
</dbReference>
<dbReference type="InterPro" id="IPR050476">
    <property type="entry name" value="Insect_CytP450_Detox"/>
</dbReference>
<dbReference type="Proteomes" id="UP000019118">
    <property type="component" value="Unassembled WGS sequence"/>
</dbReference>
<dbReference type="GO" id="GO:0005789">
    <property type="term" value="C:endoplasmic reticulum membrane"/>
    <property type="evidence" value="ECO:0007669"/>
    <property type="project" value="UniProtKB-SubCell"/>
</dbReference>
<keyword evidence="11 14" id="KW-0503">Monooxygenase</keyword>
<protein>
    <recommendedName>
        <fullName evidence="17">Cytochrome P450</fullName>
    </recommendedName>
</protein>
<dbReference type="PANTHER" id="PTHR24292">
    <property type="entry name" value="CYTOCHROME P450"/>
    <property type="match status" value="1"/>
</dbReference>
<dbReference type="PROSITE" id="PS00086">
    <property type="entry name" value="CYTOCHROME_P450"/>
    <property type="match status" value="1"/>
</dbReference>
<evidence type="ECO:0000256" key="12">
    <source>
        <dbReference type="ARBA" id="ARBA00023136"/>
    </source>
</evidence>
<accession>A0AAR5PX77</accession>
<evidence type="ECO:0000256" key="13">
    <source>
        <dbReference type="PIRSR" id="PIRSR602401-1"/>
    </source>
</evidence>
<keyword evidence="7" id="KW-0256">Endoplasmic reticulum</keyword>
<evidence type="ECO:0000256" key="2">
    <source>
        <dbReference type="ARBA" id="ARBA00004174"/>
    </source>
</evidence>
<reference evidence="15" key="2">
    <citation type="submission" date="2024-08" db="UniProtKB">
        <authorList>
            <consortium name="EnsemblMetazoa"/>
        </authorList>
    </citation>
    <scope>IDENTIFICATION</scope>
</reference>
<name>A0AAR5PX77_DENPD</name>
<dbReference type="SUPFAM" id="SSF48264">
    <property type="entry name" value="Cytochrome P450"/>
    <property type="match status" value="1"/>
</dbReference>
<evidence type="ECO:0000256" key="7">
    <source>
        <dbReference type="ARBA" id="ARBA00022824"/>
    </source>
</evidence>
<dbReference type="AlphaFoldDB" id="A0AAR5PX77"/>
<evidence type="ECO:0000313" key="15">
    <source>
        <dbReference type="EnsemblMetazoa" id="XP_019765603.1"/>
    </source>
</evidence>
<dbReference type="InterPro" id="IPR017972">
    <property type="entry name" value="Cyt_P450_CS"/>
</dbReference>
<keyword evidence="10 13" id="KW-0408">Iron</keyword>
<evidence type="ECO:0000256" key="10">
    <source>
        <dbReference type="ARBA" id="ARBA00023004"/>
    </source>
</evidence>
<evidence type="ECO:0000256" key="11">
    <source>
        <dbReference type="ARBA" id="ARBA00023033"/>
    </source>
</evidence>
<dbReference type="Pfam" id="PF00067">
    <property type="entry name" value="p450"/>
    <property type="match status" value="1"/>
</dbReference>
<evidence type="ECO:0000256" key="6">
    <source>
        <dbReference type="ARBA" id="ARBA00022723"/>
    </source>
</evidence>
<dbReference type="GO" id="GO:0020037">
    <property type="term" value="F:heme binding"/>
    <property type="evidence" value="ECO:0007669"/>
    <property type="project" value="InterPro"/>
</dbReference>
<evidence type="ECO:0000256" key="9">
    <source>
        <dbReference type="ARBA" id="ARBA00023002"/>
    </source>
</evidence>
<evidence type="ECO:0008006" key="17">
    <source>
        <dbReference type="Google" id="ProtNLM"/>
    </source>
</evidence>
<evidence type="ECO:0000313" key="16">
    <source>
        <dbReference type="Proteomes" id="UP000019118"/>
    </source>
</evidence>
<keyword evidence="8" id="KW-0492">Microsome</keyword>
<feature type="binding site" description="axial binding residue" evidence="13">
    <location>
        <position position="439"/>
    </location>
    <ligand>
        <name>heme</name>
        <dbReference type="ChEBI" id="CHEBI:30413"/>
    </ligand>
    <ligandPart>
        <name>Fe</name>
        <dbReference type="ChEBI" id="CHEBI:18248"/>
    </ligandPart>
</feature>
<keyword evidence="6 13" id="KW-0479">Metal-binding</keyword>
<keyword evidence="12" id="KW-0472">Membrane</keyword>
<dbReference type="CDD" id="cd11056">
    <property type="entry name" value="CYP6-like"/>
    <property type="match status" value="1"/>
</dbReference>
<dbReference type="GO" id="GO:0005506">
    <property type="term" value="F:iron ion binding"/>
    <property type="evidence" value="ECO:0007669"/>
    <property type="project" value="InterPro"/>
</dbReference>
<comment type="cofactor">
    <cofactor evidence="1 13">
        <name>heme</name>
        <dbReference type="ChEBI" id="CHEBI:30413"/>
    </cofactor>
</comment>
<evidence type="ECO:0000256" key="14">
    <source>
        <dbReference type="RuleBase" id="RU000461"/>
    </source>
</evidence>
<proteinExistence type="inferred from homology"/>
<dbReference type="PRINTS" id="PR00385">
    <property type="entry name" value="P450"/>
</dbReference>
<evidence type="ECO:0000256" key="8">
    <source>
        <dbReference type="ARBA" id="ARBA00022848"/>
    </source>
</evidence>
<dbReference type="GO" id="GO:0016705">
    <property type="term" value="F:oxidoreductase activity, acting on paired donors, with incorporation or reduction of molecular oxygen"/>
    <property type="evidence" value="ECO:0007669"/>
    <property type="project" value="InterPro"/>
</dbReference>
<dbReference type="InterPro" id="IPR036396">
    <property type="entry name" value="Cyt_P450_sf"/>
</dbReference>